<feature type="region of interest" description="Disordered" evidence="2">
    <location>
        <begin position="47"/>
        <end position="79"/>
    </location>
</feature>
<proteinExistence type="predicted"/>
<gene>
    <name evidence="3" type="ORF">LCOR_07506.1</name>
</gene>
<protein>
    <submittedName>
        <fullName evidence="3">Uncharacterized protein</fullName>
    </submittedName>
</protein>
<keyword evidence="4" id="KW-1185">Reference proteome</keyword>
<keyword evidence="1" id="KW-0175">Coiled coil</keyword>
<evidence type="ECO:0000256" key="1">
    <source>
        <dbReference type="SAM" id="Coils"/>
    </source>
</evidence>
<dbReference type="Proteomes" id="UP000027586">
    <property type="component" value="Unassembled WGS sequence"/>
</dbReference>
<organism evidence="3 4">
    <name type="scientific">Lichtheimia corymbifera JMRC:FSU:9682</name>
    <dbReference type="NCBI Taxonomy" id="1263082"/>
    <lineage>
        <taxon>Eukaryota</taxon>
        <taxon>Fungi</taxon>
        <taxon>Fungi incertae sedis</taxon>
        <taxon>Mucoromycota</taxon>
        <taxon>Mucoromycotina</taxon>
        <taxon>Mucoromycetes</taxon>
        <taxon>Mucorales</taxon>
        <taxon>Lichtheimiaceae</taxon>
        <taxon>Lichtheimia</taxon>
    </lineage>
</organism>
<dbReference type="AlphaFoldDB" id="A0A068S3A4"/>
<dbReference type="OrthoDB" id="2265394at2759"/>
<dbReference type="VEuPathDB" id="FungiDB:LCOR_07506.1"/>
<name>A0A068S3A4_9FUNG</name>
<feature type="coiled-coil region" evidence="1">
    <location>
        <begin position="133"/>
        <end position="181"/>
    </location>
</feature>
<reference evidence="3" key="1">
    <citation type="submission" date="2013-08" db="EMBL/GenBank/DDBJ databases">
        <title>Gene expansion shapes genome architecture in the human pathogen Lichtheimia corymbifera: an evolutionary genomics analysis in the ancient terrestrial Mucorales (Mucoromycotina).</title>
        <authorList>
            <person name="Schwartze V.U."/>
            <person name="Winter S."/>
            <person name="Shelest E."/>
            <person name="Marcet-Houben M."/>
            <person name="Horn F."/>
            <person name="Wehner S."/>
            <person name="Hoffmann K."/>
            <person name="Riege K."/>
            <person name="Sammeth M."/>
            <person name="Nowrousian M."/>
            <person name="Valiante V."/>
            <person name="Linde J."/>
            <person name="Jacobsen I.D."/>
            <person name="Marz M."/>
            <person name="Brakhage A.A."/>
            <person name="Gabaldon T."/>
            <person name="Bocker S."/>
            <person name="Voigt K."/>
        </authorList>
    </citation>
    <scope>NUCLEOTIDE SEQUENCE [LARGE SCALE GENOMIC DNA]</scope>
    <source>
        <strain evidence="3">FSU 9682</strain>
    </source>
</reference>
<dbReference type="EMBL" id="CBTN010000037">
    <property type="protein sequence ID" value="CDH56460.1"/>
    <property type="molecule type" value="Genomic_DNA"/>
</dbReference>
<evidence type="ECO:0000313" key="3">
    <source>
        <dbReference type="EMBL" id="CDH56460.1"/>
    </source>
</evidence>
<feature type="coiled-coil region" evidence="1">
    <location>
        <begin position="227"/>
        <end position="324"/>
    </location>
</feature>
<comment type="caution">
    <text evidence="3">The sequence shown here is derived from an EMBL/GenBank/DDBJ whole genome shotgun (WGS) entry which is preliminary data.</text>
</comment>
<sequence>MLAKLIDTINQCRSLSQQCHEVAIKRDTAAEHYFDRIHQHLQDALSKNAQPPTTTTIPADKVQQSSPTPDNKEKQQLPSSTIEVDAILAENKQLKEKLQQMHTIFVNLKGSAATMTDIATQHTKRAKIEKAATSNLRQQVNDLMKELERIRSEKDALQSQVQQLQHKIDALDKSKEELLKKPCVGDISDEMRQKIAYLMSMRRAAETALQAMMDSQTEAENQSRSTIKALRSNIEALTTELESEKRVKDYFSSVCDDLQADLQASKVKVNTLEDNLQVSEDKVKSQASQIATERAKAARLQNTINQLRQSNKTKKDKMTELYRRIAVLQSLQTTPMAVDDNPGVKRPRIE</sequence>
<accession>A0A068S3A4</accession>
<feature type="compositionally biased region" description="Polar residues" evidence="2">
    <location>
        <begin position="47"/>
        <end position="69"/>
    </location>
</feature>
<evidence type="ECO:0000256" key="2">
    <source>
        <dbReference type="SAM" id="MobiDB-lite"/>
    </source>
</evidence>
<evidence type="ECO:0000313" key="4">
    <source>
        <dbReference type="Proteomes" id="UP000027586"/>
    </source>
</evidence>